<evidence type="ECO:0000313" key="3">
    <source>
        <dbReference type="WBParaSite" id="MBELARI_LOCUS6450"/>
    </source>
</evidence>
<proteinExistence type="predicted"/>
<evidence type="ECO:0000313" key="2">
    <source>
        <dbReference type="Proteomes" id="UP000887575"/>
    </source>
</evidence>
<evidence type="ECO:0000256" key="1">
    <source>
        <dbReference type="SAM" id="MobiDB-lite"/>
    </source>
</evidence>
<sequence>MDIEKHLQFFANESNLFENARPISERPYFFPSASNDANDDSSLVKLETDQGITYDKMLTDLIAAQAAGSPGRLFALLRENGCIKKEVKKYVSRLITEWRANKDETEAVRLIDFHIVLKNIEAAQQILNEAAIDHDLLRVLDWAEKEKVEPSKANAIWGALCLSPISRAIARIYQCHLKDSDALQMQIAGHAEFINLQDAYVLASFWLGHKHPVTKSIYQKWMSNNTTRKVDESPSKQLPDVVDISNTAKDLIYSYRSHVCLLPINQTFRFSDSKTLHLRQLYIDAIMVRNWATADAIAADMGKRFTSSEYAQDTLALLSALSQIVATVLDRSNNQEDSQISQTVMKGGTMKDVVESVLLKNTIFARSFTEDDIDELDSVAGLVDGVLRSIRQAYRKSEHQTQHSVGEFVGLVLELTNCFAKLLLDFEAVVESIRPTFTTNEKLLAFFANDLGHQFKSEHQNERMKKLINSLHDGSKRSGSIEEVRKIEDIIEEEVPLKNEEAFQSTDLEDTPLLPVTPQPFSQIASEETVKEEKAGATAEVAPTTQMIEANIKDKVEPVPISQKPVMREENDSSDDGWGTSAVNEEQTFSPGGWSTEAKNSAPSFGKAFGSTDVGFPRPQLAEPDNNQGFHSSSRPQVGLNQAHPNDGGNQPHRYGFRNGRRAGDSFSSVRTRRPWNGNHGGASGFGADEGGEARN</sequence>
<organism evidence="2 3">
    <name type="scientific">Mesorhabditis belari</name>
    <dbReference type="NCBI Taxonomy" id="2138241"/>
    <lineage>
        <taxon>Eukaryota</taxon>
        <taxon>Metazoa</taxon>
        <taxon>Ecdysozoa</taxon>
        <taxon>Nematoda</taxon>
        <taxon>Chromadorea</taxon>
        <taxon>Rhabditida</taxon>
        <taxon>Rhabditina</taxon>
        <taxon>Rhabditomorpha</taxon>
        <taxon>Rhabditoidea</taxon>
        <taxon>Rhabditidae</taxon>
        <taxon>Mesorhabditinae</taxon>
        <taxon>Mesorhabditis</taxon>
    </lineage>
</organism>
<feature type="region of interest" description="Disordered" evidence="1">
    <location>
        <begin position="565"/>
        <end position="696"/>
    </location>
</feature>
<feature type="compositionally biased region" description="Polar residues" evidence="1">
    <location>
        <begin position="625"/>
        <end position="644"/>
    </location>
</feature>
<dbReference type="Proteomes" id="UP000887575">
    <property type="component" value="Unassembled WGS sequence"/>
</dbReference>
<feature type="compositionally biased region" description="Polar residues" evidence="1">
    <location>
        <begin position="581"/>
        <end position="590"/>
    </location>
</feature>
<protein>
    <submittedName>
        <fullName evidence="3">Uncharacterized protein</fullName>
    </submittedName>
</protein>
<reference evidence="3" key="1">
    <citation type="submission" date="2024-02" db="UniProtKB">
        <authorList>
            <consortium name="WormBaseParasite"/>
        </authorList>
    </citation>
    <scope>IDENTIFICATION</scope>
</reference>
<dbReference type="WBParaSite" id="MBELARI_LOCUS6450">
    <property type="protein sequence ID" value="MBELARI_LOCUS6450"/>
    <property type="gene ID" value="MBELARI_LOCUS6450"/>
</dbReference>
<keyword evidence="2" id="KW-1185">Reference proteome</keyword>
<feature type="compositionally biased region" description="Gly residues" evidence="1">
    <location>
        <begin position="679"/>
        <end position="689"/>
    </location>
</feature>
<dbReference type="AlphaFoldDB" id="A0AAF3FH83"/>
<name>A0AAF3FH83_9BILA</name>
<accession>A0AAF3FH83</accession>